<accession>A0A8H7ZYB7</accession>
<reference evidence="2 3" key="1">
    <citation type="journal article" name="Sci. Rep.">
        <title>Genome-scale phylogenetic analyses confirm Olpidium as the closest living zoosporic fungus to the non-flagellated, terrestrial fungi.</title>
        <authorList>
            <person name="Chang Y."/>
            <person name="Rochon D."/>
            <person name="Sekimoto S."/>
            <person name="Wang Y."/>
            <person name="Chovatia M."/>
            <person name="Sandor L."/>
            <person name="Salamov A."/>
            <person name="Grigoriev I.V."/>
            <person name="Stajich J.E."/>
            <person name="Spatafora J.W."/>
        </authorList>
    </citation>
    <scope>NUCLEOTIDE SEQUENCE [LARGE SCALE GENOMIC DNA]</scope>
    <source>
        <strain evidence="2">S191</strain>
    </source>
</reference>
<evidence type="ECO:0000256" key="1">
    <source>
        <dbReference type="SAM" id="MobiDB-lite"/>
    </source>
</evidence>
<dbReference type="SUPFAM" id="SSF55159">
    <property type="entry name" value="eIF1-like"/>
    <property type="match status" value="1"/>
</dbReference>
<sequence>MWSEKLAAKEAAKKEREEKKKLGSRVVIKRSERNKRKVITSVFGLEVFGESLSCGCCAIGTTEAEGHFFCYCRAGPTALLVQRRRGLKEEREVVRQQVRLRSVRNEEQPRPRRDRDPGRCFGRGFRPNFGKLDSGSKKQHRHGRRQTCQKVETFAAAPAMPIIKGRKDHVKFYFCCSQRRHTTVIEKFACNEICLPLCK</sequence>
<evidence type="ECO:0000313" key="3">
    <source>
        <dbReference type="Proteomes" id="UP000673691"/>
    </source>
</evidence>
<comment type="caution">
    <text evidence="2">The sequence shown here is derived from an EMBL/GenBank/DDBJ whole genome shotgun (WGS) entry which is preliminary data.</text>
</comment>
<dbReference type="Proteomes" id="UP000673691">
    <property type="component" value="Unassembled WGS sequence"/>
</dbReference>
<name>A0A8H7ZYB7_9FUNG</name>
<dbReference type="GO" id="GO:0003743">
    <property type="term" value="F:translation initiation factor activity"/>
    <property type="evidence" value="ECO:0007669"/>
    <property type="project" value="InterPro"/>
</dbReference>
<dbReference type="EMBL" id="JAEFCI010003395">
    <property type="protein sequence ID" value="KAG5461610.1"/>
    <property type="molecule type" value="Genomic_DNA"/>
</dbReference>
<dbReference type="AlphaFoldDB" id="A0A8H7ZYB7"/>
<keyword evidence="3" id="KW-1185">Reference proteome</keyword>
<evidence type="ECO:0000313" key="2">
    <source>
        <dbReference type="EMBL" id="KAG5461610.1"/>
    </source>
</evidence>
<gene>
    <name evidence="2" type="ORF">BJ554DRAFT_6170</name>
</gene>
<proteinExistence type="predicted"/>
<protein>
    <submittedName>
        <fullName evidence="2">Uncharacterized protein</fullName>
    </submittedName>
</protein>
<feature type="region of interest" description="Disordered" evidence="1">
    <location>
        <begin position="123"/>
        <end position="145"/>
    </location>
</feature>
<dbReference type="OrthoDB" id="277199at2759"/>
<organism evidence="2 3">
    <name type="scientific">Olpidium bornovanus</name>
    <dbReference type="NCBI Taxonomy" id="278681"/>
    <lineage>
        <taxon>Eukaryota</taxon>
        <taxon>Fungi</taxon>
        <taxon>Fungi incertae sedis</taxon>
        <taxon>Olpidiomycota</taxon>
        <taxon>Olpidiomycotina</taxon>
        <taxon>Olpidiomycetes</taxon>
        <taxon>Olpidiales</taxon>
        <taxon>Olpidiaceae</taxon>
        <taxon>Olpidium</taxon>
    </lineage>
</organism>
<dbReference type="InterPro" id="IPR036877">
    <property type="entry name" value="SUI1_dom_sf"/>
</dbReference>